<evidence type="ECO:0000259" key="10">
    <source>
        <dbReference type="PROSITE" id="PS50994"/>
    </source>
</evidence>
<dbReference type="InterPro" id="IPR043502">
    <property type="entry name" value="DNA/RNA_pol_sf"/>
</dbReference>
<dbReference type="GO" id="GO:0008270">
    <property type="term" value="F:zinc ion binding"/>
    <property type="evidence" value="ECO:0007669"/>
    <property type="project" value="InterPro"/>
</dbReference>
<protein>
    <recommendedName>
        <fullName evidence="1">RNA-directed DNA polymerase</fullName>
        <ecNumber evidence="1">2.7.7.49</ecNumber>
    </recommendedName>
</protein>
<name>A0AAJ6QSX8_9ACAR</name>
<keyword evidence="4" id="KW-0540">Nuclease</keyword>
<dbReference type="SUPFAM" id="SSF53098">
    <property type="entry name" value="Ribonuclease H-like"/>
    <property type="match status" value="1"/>
</dbReference>
<dbReference type="InterPro" id="IPR000477">
    <property type="entry name" value="RT_dom"/>
</dbReference>
<dbReference type="Pfam" id="PF17917">
    <property type="entry name" value="RT_RNaseH"/>
    <property type="match status" value="1"/>
</dbReference>
<dbReference type="InterPro" id="IPR036397">
    <property type="entry name" value="RNaseH_sf"/>
</dbReference>
<dbReference type="PANTHER" id="PTHR37984">
    <property type="entry name" value="PROTEIN CBG26694"/>
    <property type="match status" value="1"/>
</dbReference>
<evidence type="ECO:0000256" key="4">
    <source>
        <dbReference type="ARBA" id="ARBA00022722"/>
    </source>
</evidence>
<dbReference type="InterPro" id="IPR041588">
    <property type="entry name" value="Integrase_H2C2"/>
</dbReference>
<dbReference type="RefSeq" id="XP_003743026.1">
    <property type="nucleotide sequence ID" value="XM_003742978.1"/>
</dbReference>
<dbReference type="GO" id="GO:0003676">
    <property type="term" value="F:nucleic acid binding"/>
    <property type="evidence" value="ECO:0007669"/>
    <property type="project" value="InterPro"/>
</dbReference>
<dbReference type="InterPro" id="IPR021109">
    <property type="entry name" value="Peptidase_aspartic_dom_sf"/>
</dbReference>
<keyword evidence="2" id="KW-0808">Transferase</keyword>
<dbReference type="GO" id="GO:0004519">
    <property type="term" value="F:endonuclease activity"/>
    <property type="evidence" value="ECO:0007669"/>
    <property type="project" value="UniProtKB-KW"/>
</dbReference>
<keyword evidence="3" id="KW-0548">Nucleotidyltransferase</keyword>
<dbReference type="Gene3D" id="2.40.70.10">
    <property type="entry name" value="Acid Proteases"/>
    <property type="match status" value="1"/>
</dbReference>
<dbReference type="GO" id="GO:0016787">
    <property type="term" value="F:hydrolase activity"/>
    <property type="evidence" value="ECO:0007669"/>
    <property type="project" value="UniProtKB-KW"/>
</dbReference>
<evidence type="ECO:0000256" key="5">
    <source>
        <dbReference type="ARBA" id="ARBA00022759"/>
    </source>
</evidence>
<dbReference type="InterPro" id="IPR043128">
    <property type="entry name" value="Rev_trsase/Diguanyl_cyclase"/>
</dbReference>
<dbReference type="EC" id="2.7.7.49" evidence="1"/>
<dbReference type="PROSITE" id="PS50994">
    <property type="entry name" value="INTEGRASE"/>
    <property type="match status" value="1"/>
</dbReference>
<dbReference type="AlphaFoldDB" id="A0AAJ6QSX8"/>
<dbReference type="GO" id="GO:0015074">
    <property type="term" value="P:DNA integration"/>
    <property type="evidence" value="ECO:0007669"/>
    <property type="project" value="InterPro"/>
</dbReference>
<dbReference type="Pfam" id="PF00078">
    <property type="entry name" value="RVT_1"/>
    <property type="match status" value="1"/>
</dbReference>
<evidence type="ECO:0000313" key="11">
    <source>
        <dbReference type="Proteomes" id="UP000694867"/>
    </source>
</evidence>
<dbReference type="InterPro" id="IPR001584">
    <property type="entry name" value="Integrase_cat-core"/>
</dbReference>
<dbReference type="GO" id="GO:0042575">
    <property type="term" value="C:DNA polymerase complex"/>
    <property type="evidence" value="ECO:0007669"/>
    <property type="project" value="UniProtKB-ARBA"/>
</dbReference>
<dbReference type="Gene3D" id="3.10.10.10">
    <property type="entry name" value="HIV Type 1 Reverse Transcriptase, subunit A, domain 1"/>
    <property type="match status" value="1"/>
</dbReference>
<evidence type="ECO:0000259" key="9">
    <source>
        <dbReference type="PROSITE" id="PS50878"/>
    </source>
</evidence>
<evidence type="ECO:0000256" key="1">
    <source>
        <dbReference type="ARBA" id="ARBA00012493"/>
    </source>
</evidence>
<dbReference type="Gene3D" id="1.10.340.70">
    <property type="match status" value="1"/>
</dbReference>
<dbReference type="FunFam" id="3.30.70.270:FF:000020">
    <property type="entry name" value="Transposon Tf2-6 polyprotein-like Protein"/>
    <property type="match status" value="1"/>
</dbReference>
<accession>A0AAJ6QSX8</accession>
<dbReference type="InterPro" id="IPR055510">
    <property type="entry name" value="DUF7083"/>
</dbReference>
<feature type="domain" description="Integrase catalytic" evidence="10">
    <location>
        <begin position="1002"/>
        <end position="1165"/>
    </location>
</feature>
<keyword evidence="5" id="KW-0255">Endonuclease</keyword>
<dbReference type="Gene3D" id="3.30.420.10">
    <property type="entry name" value="Ribonuclease H-like superfamily/Ribonuclease H"/>
    <property type="match status" value="1"/>
</dbReference>
<organism evidence="11 12">
    <name type="scientific">Galendromus occidentalis</name>
    <name type="common">western predatory mite</name>
    <dbReference type="NCBI Taxonomy" id="34638"/>
    <lineage>
        <taxon>Eukaryota</taxon>
        <taxon>Metazoa</taxon>
        <taxon>Ecdysozoa</taxon>
        <taxon>Arthropoda</taxon>
        <taxon>Chelicerata</taxon>
        <taxon>Arachnida</taxon>
        <taxon>Acari</taxon>
        <taxon>Parasitiformes</taxon>
        <taxon>Mesostigmata</taxon>
        <taxon>Gamasina</taxon>
        <taxon>Phytoseioidea</taxon>
        <taxon>Phytoseiidae</taxon>
        <taxon>Typhlodrominae</taxon>
        <taxon>Galendromus</taxon>
    </lineage>
</organism>
<gene>
    <name evidence="12" type="primary">LOC100904273</name>
</gene>
<dbReference type="CDD" id="cd09274">
    <property type="entry name" value="RNase_HI_RT_Ty3"/>
    <property type="match status" value="1"/>
</dbReference>
<dbReference type="KEGG" id="goe:100904273"/>
<dbReference type="SMART" id="SM00343">
    <property type="entry name" value="ZnF_C2HC"/>
    <property type="match status" value="2"/>
</dbReference>
<dbReference type="InterPro" id="IPR001878">
    <property type="entry name" value="Znf_CCHC"/>
</dbReference>
<feature type="domain" description="Reverse transcriptase" evidence="9">
    <location>
        <begin position="445"/>
        <end position="623"/>
    </location>
</feature>
<dbReference type="SUPFAM" id="SSF50630">
    <property type="entry name" value="Acid proteases"/>
    <property type="match status" value="1"/>
</dbReference>
<dbReference type="Pfam" id="PF00665">
    <property type="entry name" value="rve"/>
    <property type="match status" value="1"/>
</dbReference>
<dbReference type="InterPro" id="IPR012337">
    <property type="entry name" value="RNaseH-like_sf"/>
</dbReference>
<dbReference type="Gene3D" id="4.10.60.10">
    <property type="entry name" value="Zinc finger, CCHC-type"/>
    <property type="match status" value="1"/>
</dbReference>
<dbReference type="InterPro" id="IPR050951">
    <property type="entry name" value="Retrovirus_Pol_polyprotein"/>
</dbReference>
<dbReference type="Pfam" id="PF17921">
    <property type="entry name" value="Integrase_H2C2"/>
    <property type="match status" value="1"/>
</dbReference>
<dbReference type="GeneID" id="100904273"/>
<evidence type="ECO:0000256" key="2">
    <source>
        <dbReference type="ARBA" id="ARBA00022679"/>
    </source>
</evidence>
<sequence>MEAALAQIAEALKLLQAKTEAKPIEDRVVALNNVLSLIGTFNYEPGNGQTFNRWFKRNEPYLSSHCNSDDERRQLILKALGPREYNQLRGRTSPEQPESKLVEEIVNSTKLSGDDFEFSKLTLQNFNIFIMLLQLSDPSYKSLRGVIMRSVDEKPDITLEELRTVMRRFETRTVDTVVDSDAQKTVKDEPVVFAAKAGFSGKKRANPKSDSAKPPKRPHACPGCGGDHFRKDCKFREAKCNTCRKVGHLAKVCRSAQTNSVQVNQMLNRAKLDEGRTFVTLSVNGKKVTFRADSGADISTMNHDTWNGLGAPRLAVYDSQCTHVDGGSIRSRGFFNARFQFNDKSLVEPVLVLESGKANLLCGRLLKQLGIVSWKLQPEVQINGISTSSLTSRFPNLFETGLGTCTKLEVHLQLAPNAVPVHLRPRPVAFALQESIDKELDRLVQNGTLIPVDSSDWATPIVVVKKPNGAVRVCADYSTGLNDALVDIEHPLPNMEEVMTKFSGNKIFAHLDLADAYLQLRLDTPSQQLTTITTHRGLFRYTRLVFGLKTAPAIFQKTIDQALAGLDGVLVYLDDILIMAPNYKLYEQRLVDVLRRLEDWGFRLRIEKCFFNVPTVKYLGMVISDKGIEADPARIAVIKNLRKPANQKEVRALLGLVNYYGKFVKNLHRFKTPLEALLAKDARFEWGVQHDAALTGIKDMLCGPLLLSHYDPRQTLVVAADASQTGIGGVLLQRYADGNERAVFHMSKSLSKSQRNYSQVEKEAFALVTAVERFKKFVWGRRFILQTDHRPLLALFRTSNTKGLQERTAARLKRWALRLVGFDFEIEYIRTEEFGQADALSRLIAEARDSTTDSELEEVVANLDQSVETELEAHILALNTEESRHRLGRETELDPILSKVIRRLSHGWAEADRKDPHLRPFLNAADSLCLSKNILLLNERVVVPKAMQPTVLEQLHLGHPGIRRMKSLARLHFYWPAMASDVEHVVRSCSLCIDSAANPVRVPLAPWPNTDKVWSRIHIDFGEPKRGKTFVVVVDSFSKYVDAQWLPALTAAGLISYLRQLFRHFGPPDTIVSDNGAQFTSQEFAQFCSDLNIIHLRCAPRMPMSNGLAERMVRTIKSSLDASAGSLDSVISAYNYTPNATINDDTPARKFFGVISRPRSTSTSP</sequence>
<keyword evidence="6" id="KW-0378">Hydrolase</keyword>
<evidence type="ECO:0000313" key="12">
    <source>
        <dbReference type="RefSeq" id="XP_003743026.1"/>
    </source>
</evidence>
<evidence type="ECO:0000256" key="3">
    <source>
        <dbReference type="ARBA" id="ARBA00022695"/>
    </source>
</evidence>
<reference evidence="12" key="1">
    <citation type="submission" date="2025-08" db="UniProtKB">
        <authorList>
            <consortium name="RefSeq"/>
        </authorList>
    </citation>
    <scope>IDENTIFICATION</scope>
</reference>
<proteinExistence type="predicted"/>
<dbReference type="Gene3D" id="3.30.70.270">
    <property type="match status" value="2"/>
</dbReference>
<dbReference type="CDD" id="cd01647">
    <property type="entry name" value="RT_LTR"/>
    <property type="match status" value="1"/>
</dbReference>
<dbReference type="GO" id="GO:0003964">
    <property type="term" value="F:RNA-directed DNA polymerase activity"/>
    <property type="evidence" value="ECO:0007669"/>
    <property type="project" value="UniProtKB-KW"/>
</dbReference>
<dbReference type="PANTHER" id="PTHR37984:SF5">
    <property type="entry name" value="PROTEIN NYNRIN-LIKE"/>
    <property type="match status" value="1"/>
</dbReference>
<dbReference type="Proteomes" id="UP000694867">
    <property type="component" value="Unplaced"/>
</dbReference>
<dbReference type="PROSITE" id="PS50878">
    <property type="entry name" value="RT_POL"/>
    <property type="match status" value="1"/>
</dbReference>
<keyword evidence="7" id="KW-0695">RNA-directed DNA polymerase</keyword>
<dbReference type="InterPro" id="IPR041373">
    <property type="entry name" value="RT_RNaseH"/>
</dbReference>
<dbReference type="Pfam" id="PF23309">
    <property type="entry name" value="DUF7083"/>
    <property type="match status" value="1"/>
</dbReference>
<evidence type="ECO:0000256" key="7">
    <source>
        <dbReference type="ARBA" id="ARBA00022918"/>
    </source>
</evidence>
<dbReference type="SUPFAM" id="SSF56672">
    <property type="entry name" value="DNA/RNA polymerases"/>
    <property type="match status" value="1"/>
</dbReference>
<evidence type="ECO:0000256" key="8">
    <source>
        <dbReference type="SAM" id="MobiDB-lite"/>
    </source>
</evidence>
<dbReference type="FunFam" id="1.10.340.70:FF:000003">
    <property type="entry name" value="Protein CBG25708"/>
    <property type="match status" value="1"/>
</dbReference>
<keyword evidence="11" id="KW-1185">Reference proteome</keyword>
<feature type="region of interest" description="Disordered" evidence="8">
    <location>
        <begin position="201"/>
        <end position="223"/>
    </location>
</feature>
<evidence type="ECO:0000256" key="6">
    <source>
        <dbReference type="ARBA" id="ARBA00022801"/>
    </source>
</evidence>